<evidence type="ECO:0000313" key="3">
    <source>
        <dbReference type="EMBL" id="KAK9913613.1"/>
    </source>
</evidence>
<dbReference type="AlphaFoldDB" id="A0AAW1W436"/>
<evidence type="ECO:0000256" key="2">
    <source>
        <dbReference type="SAM" id="Phobius"/>
    </source>
</evidence>
<comment type="caution">
    <text evidence="3">The sequence shown here is derived from an EMBL/GenBank/DDBJ whole genome shotgun (WGS) entry which is preliminary data.</text>
</comment>
<dbReference type="GO" id="GO:0016192">
    <property type="term" value="P:vesicle-mediated transport"/>
    <property type="evidence" value="ECO:0007669"/>
    <property type="project" value="InterPro"/>
</dbReference>
<dbReference type="PANTHER" id="PTHR12822:SF5">
    <property type="entry name" value="PROTEIN YIP"/>
    <property type="match status" value="1"/>
</dbReference>
<dbReference type="InterPro" id="IPR039765">
    <property type="entry name" value="Yip5/YIPF1/YIPF2"/>
</dbReference>
<keyword evidence="4" id="KW-1185">Reference proteome</keyword>
<organism evidence="3 4">
    <name type="scientific">Rubus argutus</name>
    <name type="common">Southern blackberry</name>
    <dbReference type="NCBI Taxonomy" id="59490"/>
    <lineage>
        <taxon>Eukaryota</taxon>
        <taxon>Viridiplantae</taxon>
        <taxon>Streptophyta</taxon>
        <taxon>Embryophyta</taxon>
        <taxon>Tracheophyta</taxon>
        <taxon>Spermatophyta</taxon>
        <taxon>Magnoliopsida</taxon>
        <taxon>eudicotyledons</taxon>
        <taxon>Gunneridae</taxon>
        <taxon>Pentapetalae</taxon>
        <taxon>rosids</taxon>
        <taxon>fabids</taxon>
        <taxon>Rosales</taxon>
        <taxon>Rosaceae</taxon>
        <taxon>Rosoideae</taxon>
        <taxon>Rosoideae incertae sedis</taxon>
        <taxon>Rubus</taxon>
    </lineage>
</organism>
<feature type="region of interest" description="Disordered" evidence="1">
    <location>
        <begin position="28"/>
        <end position="55"/>
    </location>
</feature>
<keyword evidence="2" id="KW-1133">Transmembrane helix</keyword>
<dbReference type="GO" id="GO:0005794">
    <property type="term" value="C:Golgi apparatus"/>
    <property type="evidence" value="ECO:0007669"/>
    <property type="project" value="InterPro"/>
</dbReference>
<keyword evidence="2" id="KW-0812">Transmembrane</keyword>
<dbReference type="Proteomes" id="UP001457282">
    <property type="component" value="Unassembled WGS sequence"/>
</dbReference>
<name>A0AAW1W436_RUBAR</name>
<evidence type="ECO:0000313" key="4">
    <source>
        <dbReference type="Proteomes" id="UP001457282"/>
    </source>
</evidence>
<feature type="transmembrane region" description="Helical" evidence="2">
    <location>
        <begin position="117"/>
        <end position="142"/>
    </location>
</feature>
<proteinExistence type="predicted"/>
<reference evidence="3 4" key="1">
    <citation type="journal article" date="2023" name="G3 (Bethesda)">
        <title>A chromosome-length genome assembly and annotation of blackberry (Rubus argutus, cv. 'Hillquist').</title>
        <authorList>
            <person name="Bruna T."/>
            <person name="Aryal R."/>
            <person name="Dudchenko O."/>
            <person name="Sargent D.J."/>
            <person name="Mead D."/>
            <person name="Buti M."/>
            <person name="Cavallini A."/>
            <person name="Hytonen T."/>
            <person name="Andres J."/>
            <person name="Pham M."/>
            <person name="Weisz D."/>
            <person name="Mascagni F."/>
            <person name="Usai G."/>
            <person name="Natali L."/>
            <person name="Bassil N."/>
            <person name="Fernandez G.E."/>
            <person name="Lomsadze A."/>
            <person name="Armour M."/>
            <person name="Olukolu B."/>
            <person name="Poorten T."/>
            <person name="Britton C."/>
            <person name="Davik J."/>
            <person name="Ashrafi H."/>
            <person name="Aiden E.L."/>
            <person name="Borodovsky M."/>
            <person name="Worthington M."/>
        </authorList>
    </citation>
    <scope>NUCLEOTIDE SEQUENCE [LARGE SCALE GENOMIC DNA]</scope>
    <source>
        <strain evidence="3">PI 553951</strain>
    </source>
</reference>
<gene>
    <name evidence="3" type="ORF">M0R45_037423</name>
</gene>
<evidence type="ECO:0008006" key="5">
    <source>
        <dbReference type="Google" id="ProtNLM"/>
    </source>
</evidence>
<sequence length="244" mass="27098">MDESYSGLPTSHLLGSVPAVINEDKEKNTTSYEAPEANMQIFPPNSGGDRGRGYQTVGGPSETFEEQPANNWRGVFNVASYTQYFNVDTDVVLNRLLSSLYPHNGDFFSKIDANPDLYGLIWISTTLVFVLASLGNCATYLMDKHTDTTSTWGFNYLGATTSLVRLWCMWGYSLFFFVVASFLLLIPIEALRWIIIVLVGAASASFVALNLKSHMEGSDFTIVLVAAFLLQLALAIFFKVYFFP</sequence>
<keyword evidence="2" id="KW-0472">Membrane</keyword>
<feature type="transmembrane region" description="Helical" evidence="2">
    <location>
        <begin position="221"/>
        <end position="242"/>
    </location>
</feature>
<accession>A0AAW1W436</accession>
<dbReference type="PANTHER" id="PTHR12822">
    <property type="entry name" value="PROTEIN YIPF"/>
    <property type="match status" value="1"/>
</dbReference>
<dbReference type="GO" id="GO:0031267">
    <property type="term" value="F:small GTPase binding"/>
    <property type="evidence" value="ECO:0007669"/>
    <property type="project" value="InterPro"/>
</dbReference>
<feature type="transmembrane region" description="Helical" evidence="2">
    <location>
        <begin position="190"/>
        <end position="209"/>
    </location>
</feature>
<evidence type="ECO:0000256" key="1">
    <source>
        <dbReference type="SAM" id="MobiDB-lite"/>
    </source>
</evidence>
<dbReference type="EMBL" id="JBEDUW010000007">
    <property type="protein sequence ID" value="KAK9913613.1"/>
    <property type="molecule type" value="Genomic_DNA"/>
</dbReference>
<feature type="transmembrane region" description="Helical" evidence="2">
    <location>
        <begin position="163"/>
        <end position="184"/>
    </location>
</feature>
<protein>
    <recommendedName>
        <fullName evidence="5">Protein YIP</fullName>
    </recommendedName>
</protein>